<feature type="domain" description="DUF58" evidence="1">
    <location>
        <begin position="43"/>
        <end position="251"/>
    </location>
</feature>
<evidence type="ECO:0000313" key="2">
    <source>
        <dbReference type="EMBL" id="MDQ0341465.1"/>
    </source>
</evidence>
<evidence type="ECO:0000313" key="3">
    <source>
        <dbReference type="Proteomes" id="UP001232343"/>
    </source>
</evidence>
<comment type="caution">
    <text evidence="2">The sequence shown here is derived from an EMBL/GenBank/DDBJ whole genome shotgun (WGS) entry which is preliminary data.</text>
</comment>
<name>A0ABU0CZ81_9BACI</name>
<keyword evidence="3" id="KW-1185">Reference proteome</keyword>
<protein>
    <submittedName>
        <fullName evidence="2">Uncharacterized protein (DUF58 family)</fullName>
    </submittedName>
</protein>
<gene>
    <name evidence="2" type="ORF">J2S14_000258</name>
</gene>
<sequence length="288" mass="33359">MMFSHEFLARLRKLRLVVESKRTGAHKGIRRSHKFGTSLEFSDFRTYQPGDDVRLVDWNVYGRTRRHYIKRYLDEQEINVAIFLDCTSSMRALETKWLLAKKIAAALSYITLVNEDRLSFSPISALDTRSIERKGSIYAKQVLSDILQLQLSARTSTFTKEIGTNLQKGKQLSIIITDGMEPIAEYEKLLFKIASVKSKILFIHILSKEEIEPGYTGDAKLIDSELESEVNVSISPKLVSNYQLRLKQHNERLEHTCRKHHIQYLFFNDEKTAEELLLSDFITWGIVQ</sequence>
<dbReference type="RefSeq" id="WP_244679711.1">
    <property type="nucleotide sequence ID" value="NZ_JALIRM010000001.1"/>
</dbReference>
<dbReference type="InterPro" id="IPR002881">
    <property type="entry name" value="DUF58"/>
</dbReference>
<dbReference type="EMBL" id="JAUSUO010000001">
    <property type="protein sequence ID" value="MDQ0341465.1"/>
    <property type="molecule type" value="Genomic_DNA"/>
</dbReference>
<dbReference type="Proteomes" id="UP001232343">
    <property type="component" value="Unassembled WGS sequence"/>
</dbReference>
<dbReference type="Pfam" id="PF01882">
    <property type="entry name" value="DUF58"/>
    <property type="match status" value="1"/>
</dbReference>
<dbReference type="PANTHER" id="PTHR33608">
    <property type="entry name" value="BLL2464 PROTEIN"/>
    <property type="match status" value="1"/>
</dbReference>
<proteinExistence type="predicted"/>
<organism evidence="2 3">
    <name type="scientific">Lederbergia wuyishanensis</name>
    <dbReference type="NCBI Taxonomy" id="1347903"/>
    <lineage>
        <taxon>Bacteria</taxon>
        <taxon>Bacillati</taxon>
        <taxon>Bacillota</taxon>
        <taxon>Bacilli</taxon>
        <taxon>Bacillales</taxon>
        <taxon>Bacillaceae</taxon>
        <taxon>Lederbergia</taxon>
    </lineage>
</organism>
<accession>A0ABU0CZ81</accession>
<dbReference type="PANTHER" id="PTHR33608:SF7">
    <property type="entry name" value="DUF58 DOMAIN-CONTAINING PROTEIN"/>
    <property type="match status" value="1"/>
</dbReference>
<reference evidence="2 3" key="1">
    <citation type="submission" date="2023-07" db="EMBL/GenBank/DDBJ databases">
        <title>Genomic Encyclopedia of Type Strains, Phase IV (KMG-IV): sequencing the most valuable type-strain genomes for metagenomic binning, comparative biology and taxonomic classification.</title>
        <authorList>
            <person name="Goeker M."/>
        </authorList>
    </citation>
    <scope>NUCLEOTIDE SEQUENCE [LARGE SCALE GENOMIC DNA]</scope>
    <source>
        <strain evidence="2 3">DSM 27848</strain>
    </source>
</reference>
<evidence type="ECO:0000259" key="1">
    <source>
        <dbReference type="Pfam" id="PF01882"/>
    </source>
</evidence>